<dbReference type="InterPro" id="IPR006626">
    <property type="entry name" value="PbH1"/>
</dbReference>
<protein>
    <submittedName>
        <fullName evidence="5">T9SS type A sorting domain-containing protein</fullName>
    </submittedName>
</protein>
<dbReference type="Gene3D" id="2.60.40.3080">
    <property type="match status" value="1"/>
</dbReference>
<evidence type="ECO:0000256" key="3">
    <source>
        <dbReference type="SAM" id="SignalP"/>
    </source>
</evidence>
<dbReference type="Gene3D" id="2.160.20.10">
    <property type="entry name" value="Single-stranded right-handed beta-helix, Pectin lyase-like"/>
    <property type="match status" value="1"/>
</dbReference>
<dbReference type="InterPro" id="IPR011050">
    <property type="entry name" value="Pectin_lyase_fold/virulence"/>
</dbReference>
<dbReference type="GO" id="GO:0016798">
    <property type="term" value="F:hydrolase activity, acting on glycosyl bonds"/>
    <property type="evidence" value="ECO:0007669"/>
    <property type="project" value="InterPro"/>
</dbReference>
<accession>A0A7G9L6R5</accession>
<gene>
    <name evidence="5" type="ORF">H9W90_08830</name>
</gene>
<dbReference type="InterPro" id="IPR026444">
    <property type="entry name" value="Secre_tail"/>
</dbReference>
<keyword evidence="1 3" id="KW-0732">Signal</keyword>
<dbReference type="Pfam" id="PF02018">
    <property type="entry name" value="CBM_4_9"/>
    <property type="match status" value="1"/>
</dbReference>
<dbReference type="SMART" id="SM00710">
    <property type="entry name" value="PbH1"/>
    <property type="match status" value="6"/>
</dbReference>
<dbReference type="SUPFAM" id="SSF49785">
    <property type="entry name" value="Galactose-binding domain-like"/>
    <property type="match status" value="1"/>
</dbReference>
<keyword evidence="2" id="KW-0378">Hydrolase</keyword>
<name>A0A7G9L6R5_9FLAO</name>
<feature type="signal peptide" evidence="3">
    <location>
        <begin position="1"/>
        <end position="19"/>
    </location>
</feature>
<feature type="chain" id="PRO_5028817269" evidence="3">
    <location>
        <begin position="20"/>
        <end position="847"/>
    </location>
</feature>
<evidence type="ECO:0000313" key="6">
    <source>
        <dbReference type="Proteomes" id="UP000515808"/>
    </source>
</evidence>
<evidence type="ECO:0000256" key="2">
    <source>
        <dbReference type="ARBA" id="ARBA00022801"/>
    </source>
</evidence>
<feature type="domain" description="CBM-cenC" evidence="4">
    <location>
        <begin position="37"/>
        <end position="154"/>
    </location>
</feature>
<keyword evidence="6" id="KW-1185">Reference proteome</keyword>
<evidence type="ECO:0000256" key="1">
    <source>
        <dbReference type="ARBA" id="ARBA00022729"/>
    </source>
</evidence>
<dbReference type="Gene3D" id="2.60.120.260">
    <property type="entry name" value="Galactose-binding domain-like"/>
    <property type="match status" value="1"/>
</dbReference>
<dbReference type="NCBIfam" id="TIGR04183">
    <property type="entry name" value="Por_Secre_tail"/>
    <property type="match status" value="1"/>
</dbReference>
<dbReference type="AlphaFoldDB" id="A0A7G9L6R5"/>
<organism evidence="5 6">
    <name type="scientific">Polaribacter pectinis</name>
    <dbReference type="NCBI Taxonomy" id="2738844"/>
    <lineage>
        <taxon>Bacteria</taxon>
        <taxon>Pseudomonadati</taxon>
        <taxon>Bacteroidota</taxon>
        <taxon>Flavobacteriia</taxon>
        <taxon>Flavobacteriales</taxon>
        <taxon>Flavobacteriaceae</taxon>
    </lineage>
</organism>
<sequence length="847" mass="92967">MKKLLSICCLFFISITTQSFIVVSESSVTSILAGTDDYIINHDFEQGMTAWNDWNNTLTSVASEVHSGTNAGKIKNGNGSLQQAIYLKGNTTYQIKFWARSEFNNQTATIQVVNNATSVKYLNNVTVNTSTAYAQYSYSFTTDGDANTSTVSFSLFKWNAPAGAIYADDFEITETGSSPDQIRLINTDNLNAMQVGFSYQAEAVKIPLTASTELWEIVDGTGSATIDQSGLITAVSEGTITLKVSYVSNPSISDQIELTISPATPVSTYYIDATNGLDTNDGLSESNAWQTVSKVNNFLFMPGDQVLFKSGETWTEQLIITRKGAASNPITYTSYGTGNKPKIAPTCVLYAVEINNASYTVFDGFDVSNNCGTVAGYRYGIAIIADNEGDIPEIIVKNNDVHDVAGDPVKSNGTSGGIRFRNQGAILSRLVDLQIIGNHIYDCERNGINGSTDYWSTQYGSLRVYVAQNLIERVPGDGIVMHGTEDSLCEYNICRDFTNNLPDVSENAAAGIWPFNSINCTIQYNEVSGHIASWDAQGFDSDWRCENTIIQYNYSHDNAGGFCLVVSNGLNNNESQNKNSIIRYNISINDGYRTWGSGTNFAPSFHIGGPTLNTQIYNNTIYYNTKPSTVAEEFVHLTNWNGWPDQTHFKNNLFVSTDPQLSIFRHRQSTNNTYSHNLYYGNITVPTEEANALTSDPLFVNPGLDNSPDDYKLETNSPAKAAGVIIPNNGGLDFFGNTVPSGIAPTIGAHELHETLGLDLEFNIKNKLFSVAGSNIVENAISINTHAHLNKATVQIISLTGSVIYKKEYKNLEQSKHTFNLYSIRGGLYFLNITTRNSQQTIKFIKK</sequence>
<dbReference type="InterPro" id="IPR012334">
    <property type="entry name" value="Pectin_lyas_fold"/>
</dbReference>
<dbReference type="InterPro" id="IPR003305">
    <property type="entry name" value="CenC_carb-bd"/>
</dbReference>
<dbReference type="EMBL" id="CP060695">
    <property type="protein sequence ID" value="QNM84314.1"/>
    <property type="molecule type" value="Genomic_DNA"/>
</dbReference>
<evidence type="ECO:0000313" key="5">
    <source>
        <dbReference type="EMBL" id="QNM84314.1"/>
    </source>
</evidence>
<proteinExistence type="predicted"/>
<dbReference type="SUPFAM" id="SSF51126">
    <property type="entry name" value="Pectin lyase-like"/>
    <property type="match status" value="1"/>
</dbReference>
<dbReference type="KEGG" id="ppec:H9W90_08830"/>
<dbReference type="Proteomes" id="UP000515808">
    <property type="component" value="Chromosome"/>
</dbReference>
<dbReference type="InterPro" id="IPR008979">
    <property type="entry name" value="Galactose-bd-like_sf"/>
</dbReference>
<reference evidence="5 6" key="1">
    <citation type="submission" date="2020-08" db="EMBL/GenBank/DDBJ databases">
        <title>Polaribacter sp. L12M9 isolated from gut of the Korean scallop.</title>
        <authorList>
            <person name="Jeong Y.S."/>
        </authorList>
    </citation>
    <scope>NUCLEOTIDE SEQUENCE [LARGE SCALE GENOMIC DNA]</scope>
    <source>
        <strain evidence="5 6">L12M9</strain>
    </source>
</reference>
<dbReference type="RefSeq" id="WP_187481258.1">
    <property type="nucleotide sequence ID" value="NZ_CP060695.1"/>
</dbReference>
<evidence type="ECO:0000259" key="4">
    <source>
        <dbReference type="Pfam" id="PF02018"/>
    </source>
</evidence>